<dbReference type="HOGENOM" id="CLU_572379_0_0_1"/>
<reference evidence="2" key="1">
    <citation type="journal article" date="2011" name="PLoS Genet.">
        <title>Genomic analysis of the necrotrophic fungal pathogens Sclerotinia sclerotiorum and Botrytis cinerea.</title>
        <authorList>
            <person name="Amselem J."/>
            <person name="Cuomo C.A."/>
            <person name="van Kan J.A."/>
            <person name="Viaud M."/>
            <person name="Benito E.P."/>
            <person name="Couloux A."/>
            <person name="Coutinho P.M."/>
            <person name="de Vries R.P."/>
            <person name="Dyer P.S."/>
            <person name="Fillinger S."/>
            <person name="Fournier E."/>
            <person name="Gout L."/>
            <person name="Hahn M."/>
            <person name="Kohn L."/>
            <person name="Lapalu N."/>
            <person name="Plummer K.M."/>
            <person name="Pradier J.M."/>
            <person name="Quevillon E."/>
            <person name="Sharon A."/>
            <person name="Simon A."/>
            <person name="ten Have A."/>
            <person name="Tudzynski B."/>
            <person name="Tudzynski P."/>
            <person name="Wincker P."/>
            <person name="Andrew M."/>
            <person name="Anthouard V."/>
            <person name="Beever R.E."/>
            <person name="Beffa R."/>
            <person name="Benoit I."/>
            <person name="Bouzid O."/>
            <person name="Brault B."/>
            <person name="Chen Z."/>
            <person name="Choquer M."/>
            <person name="Collemare J."/>
            <person name="Cotton P."/>
            <person name="Danchin E.G."/>
            <person name="Da Silva C."/>
            <person name="Gautier A."/>
            <person name="Giraud C."/>
            <person name="Giraud T."/>
            <person name="Gonzalez C."/>
            <person name="Grossetete S."/>
            <person name="Guldener U."/>
            <person name="Henrissat B."/>
            <person name="Howlett B.J."/>
            <person name="Kodira C."/>
            <person name="Kretschmer M."/>
            <person name="Lappartient A."/>
            <person name="Leroch M."/>
            <person name="Levis C."/>
            <person name="Mauceli E."/>
            <person name="Neuveglise C."/>
            <person name="Oeser B."/>
            <person name="Pearson M."/>
            <person name="Poulain J."/>
            <person name="Poussereau N."/>
            <person name="Quesneville H."/>
            <person name="Rascle C."/>
            <person name="Schumacher J."/>
            <person name="Segurens B."/>
            <person name="Sexton A."/>
            <person name="Silva E."/>
            <person name="Sirven C."/>
            <person name="Soanes D.M."/>
            <person name="Talbot N.J."/>
            <person name="Templeton M."/>
            <person name="Yandava C."/>
            <person name="Yarden O."/>
            <person name="Zeng Q."/>
            <person name="Rollins J.A."/>
            <person name="Lebrun M.H."/>
            <person name="Dickman M."/>
        </authorList>
    </citation>
    <scope>NUCLEOTIDE SEQUENCE [LARGE SCALE GENOMIC DNA]</scope>
    <source>
        <strain evidence="2">T4</strain>
    </source>
</reference>
<organism evidence="1 2">
    <name type="scientific">Botryotinia fuckeliana (strain T4)</name>
    <name type="common">Noble rot fungus</name>
    <name type="synonym">Botrytis cinerea</name>
    <dbReference type="NCBI Taxonomy" id="999810"/>
    <lineage>
        <taxon>Eukaryota</taxon>
        <taxon>Fungi</taxon>
        <taxon>Dikarya</taxon>
        <taxon>Ascomycota</taxon>
        <taxon>Pezizomycotina</taxon>
        <taxon>Leotiomycetes</taxon>
        <taxon>Helotiales</taxon>
        <taxon>Sclerotiniaceae</taxon>
        <taxon>Botrytis</taxon>
    </lineage>
</organism>
<dbReference type="Proteomes" id="UP000008177">
    <property type="component" value="Unplaced contigs"/>
</dbReference>
<dbReference type="AlphaFoldDB" id="G2YCP2"/>
<dbReference type="Gene3D" id="1.25.40.20">
    <property type="entry name" value="Ankyrin repeat-containing domain"/>
    <property type="match status" value="1"/>
</dbReference>
<proteinExistence type="predicted"/>
<dbReference type="OrthoDB" id="4772757at2759"/>
<evidence type="ECO:0000313" key="1">
    <source>
        <dbReference type="EMBL" id="CCD34871.1"/>
    </source>
</evidence>
<evidence type="ECO:0000313" key="2">
    <source>
        <dbReference type="Proteomes" id="UP000008177"/>
    </source>
</evidence>
<gene>
    <name evidence="1" type="ORF">BofuT4_P097720.1</name>
</gene>
<accession>G2YCP2</accession>
<dbReference type="InParanoid" id="G2YCP2"/>
<name>G2YCP2_BOTF4</name>
<dbReference type="SUPFAM" id="SSF48403">
    <property type="entry name" value="Ankyrin repeat"/>
    <property type="match status" value="1"/>
</dbReference>
<sequence length="466" mass="53806">MQFLDLAPELVHQILLEAVLTRGILRSLTLKLVCKRFCHDVQFALFESHLLDDYNTWGLVTYWHMDRSRRACNSWHSYLVHRVQNNSDSCPPQFRHIRRIVETLCAETGDDVKTTIETLCWPALRAATHFANNKQPSYFKLDFESDLLCAATYLNIVPVVKRLLQGKLMPKYRRFLFGSPMLLAASTGHKYLLEYLQEKMLQMPSDSDRQFAQYDSIRGAAMSGDLEMVRTALYPSSWSTIDNMNFIDGQFIPQSSFAGAALIKAQKSTGNLEMYKYLEGFFPQSTECPSEKGLRLHIHLGHFEIVKYILDTTATFFLEFIRVLGSRHQDVNDFLLERGLNLKFARLDELKSKWMGDKIIPIEDQERNILLVQMLLDRGASIFEVRTADHALRWAIWREDTFMVKMLLASGIDLPSCGGFLLSFAVIHGLDSMKEILQAEFFKLSKPQRARWMMTDGRIDPEKHEP</sequence>
<dbReference type="EMBL" id="FQ790319">
    <property type="protein sequence ID" value="CCD34871.1"/>
    <property type="molecule type" value="Genomic_DNA"/>
</dbReference>
<protein>
    <submittedName>
        <fullName evidence="1">Uncharacterized protein</fullName>
    </submittedName>
</protein>
<dbReference type="InterPro" id="IPR036770">
    <property type="entry name" value="Ankyrin_rpt-contain_sf"/>
</dbReference>